<keyword evidence="3" id="KW-1185">Reference proteome</keyword>
<sequence length="163" mass="17975">MGKRNFRRRTKQLILAVTACLFGGPLFAQCNEAIVDLKGDWGQARFSVEIADDPEEQARGLMFRETLPLSHGMLFLYESPRSVAFWMENTLIPLDMLFIGPDGRVARIHENAIPKDRTVINGGRGIQAVLEINGGLARKIGIEVGSAVRHPAFDPSGAAWPCD</sequence>
<evidence type="ECO:0000313" key="2">
    <source>
        <dbReference type="EMBL" id="SMX42535.1"/>
    </source>
</evidence>
<dbReference type="PANTHER" id="PTHR37953:SF1">
    <property type="entry name" value="UPF0127 PROTEIN MJ1496"/>
    <property type="match status" value="1"/>
</dbReference>
<reference evidence="3" key="1">
    <citation type="submission" date="2017-05" db="EMBL/GenBank/DDBJ databases">
        <authorList>
            <person name="Rodrigo-Torres L."/>
            <person name="Arahal R. D."/>
            <person name="Lucena T."/>
        </authorList>
    </citation>
    <scope>NUCLEOTIDE SEQUENCE [LARGE SCALE GENOMIC DNA]</scope>
    <source>
        <strain evidence="3">CECT 8621</strain>
    </source>
</reference>
<organism evidence="2 3">
    <name type="scientific">Actibacterium lipolyticum</name>
    <dbReference type="NCBI Taxonomy" id="1524263"/>
    <lineage>
        <taxon>Bacteria</taxon>
        <taxon>Pseudomonadati</taxon>
        <taxon>Pseudomonadota</taxon>
        <taxon>Alphaproteobacteria</taxon>
        <taxon>Rhodobacterales</taxon>
        <taxon>Roseobacteraceae</taxon>
        <taxon>Actibacterium</taxon>
    </lineage>
</organism>
<keyword evidence="1" id="KW-0732">Signal</keyword>
<dbReference type="RefSeq" id="WP_093967207.1">
    <property type="nucleotide sequence ID" value="NZ_FXYE01000002.1"/>
</dbReference>
<dbReference type="Proteomes" id="UP000202922">
    <property type="component" value="Unassembled WGS sequence"/>
</dbReference>
<dbReference type="AlphaFoldDB" id="A0A238KI70"/>
<protein>
    <recommendedName>
        <fullName evidence="4">DUF192 domain-containing protein</fullName>
    </recommendedName>
</protein>
<evidence type="ECO:0008006" key="4">
    <source>
        <dbReference type="Google" id="ProtNLM"/>
    </source>
</evidence>
<dbReference type="InterPro" id="IPR003795">
    <property type="entry name" value="DUF192"/>
</dbReference>
<dbReference type="EMBL" id="FXYE01000002">
    <property type="protein sequence ID" value="SMX42535.1"/>
    <property type="molecule type" value="Genomic_DNA"/>
</dbReference>
<dbReference type="Pfam" id="PF02643">
    <property type="entry name" value="DUF192"/>
    <property type="match status" value="1"/>
</dbReference>
<accession>A0A238KI70</accession>
<gene>
    <name evidence="2" type="ORF">COL8621_02002</name>
</gene>
<feature type="chain" id="PRO_5012850784" description="DUF192 domain-containing protein" evidence="1">
    <location>
        <begin position="29"/>
        <end position="163"/>
    </location>
</feature>
<evidence type="ECO:0000256" key="1">
    <source>
        <dbReference type="SAM" id="SignalP"/>
    </source>
</evidence>
<dbReference type="InterPro" id="IPR038695">
    <property type="entry name" value="Saro_0823-like_sf"/>
</dbReference>
<dbReference type="OrthoDB" id="9808290at2"/>
<evidence type="ECO:0000313" key="3">
    <source>
        <dbReference type="Proteomes" id="UP000202922"/>
    </source>
</evidence>
<feature type="signal peptide" evidence="1">
    <location>
        <begin position="1"/>
        <end position="28"/>
    </location>
</feature>
<name>A0A238KI70_9RHOB</name>
<dbReference type="Gene3D" id="2.60.120.1140">
    <property type="entry name" value="Protein of unknown function DUF192"/>
    <property type="match status" value="1"/>
</dbReference>
<proteinExistence type="predicted"/>
<dbReference type="PANTHER" id="PTHR37953">
    <property type="entry name" value="UPF0127 PROTEIN MJ1496"/>
    <property type="match status" value="1"/>
</dbReference>